<keyword evidence="6" id="KW-1185">Reference proteome</keyword>
<dbReference type="InterPro" id="IPR013780">
    <property type="entry name" value="Glyco_hydro_b"/>
</dbReference>
<comment type="caution">
    <text evidence="5">The sequence shown here is derived from an EMBL/GenBank/DDBJ whole genome shotgun (WGS) entry which is preliminary data.</text>
</comment>
<dbReference type="PANTHER" id="PTHR10357">
    <property type="entry name" value="ALPHA-AMYLASE FAMILY MEMBER"/>
    <property type="match status" value="1"/>
</dbReference>
<evidence type="ECO:0000256" key="3">
    <source>
        <dbReference type="ARBA" id="ARBA00023295"/>
    </source>
</evidence>
<dbReference type="RefSeq" id="WP_115755344.1">
    <property type="nucleotide sequence ID" value="NZ_QFCQ01000027.1"/>
</dbReference>
<keyword evidence="3" id="KW-0326">Glycosidase</keyword>
<dbReference type="Gene3D" id="3.20.20.80">
    <property type="entry name" value="Glycosidases"/>
    <property type="match status" value="1"/>
</dbReference>
<dbReference type="SUPFAM" id="SSF51011">
    <property type="entry name" value="Glycosyl hydrolase domain"/>
    <property type="match status" value="1"/>
</dbReference>
<reference evidence="5 6" key="1">
    <citation type="submission" date="2018-05" db="EMBL/GenBank/DDBJ databases">
        <title>Whole genome sequencing of Paracoccus thiocyanatus SST.</title>
        <authorList>
            <person name="Ghosh W."/>
            <person name="Rameez M.J."/>
            <person name="Roy C."/>
        </authorList>
    </citation>
    <scope>NUCLEOTIDE SEQUENCE [LARGE SCALE GENOMIC DNA]</scope>
    <source>
        <strain evidence="5 6">SST</strain>
    </source>
</reference>
<dbReference type="InterPro" id="IPR017853">
    <property type="entry name" value="GH"/>
</dbReference>
<accession>A0A3D8PDW5</accession>
<dbReference type="FunFam" id="3.90.400.10:FF:000002">
    <property type="entry name" value="Sucrose isomerase"/>
    <property type="match status" value="1"/>
</dbReference>
<dbReference type="GO" id="GO:0004556">
    <property type="term" value="F:alpha-amylase activity"/>
    <property type="evidence" value="ECO:0007669"/>
    <property type="project" value="TreeGrafter"/>
</dbReference>
<evidence type="ECO:0000313" key="6">
    <source>
        <dbReference type="Proteomes" id="UP000256679"/>
    </source>
</evidence>
<dbReference type="AlphaFoldDB" id="A0A3D8PDW5"/>
<dbReference type="CDD" id="cd11331">
    <property type="entry name" value="AmyAc_OligoGlu_like"/>
    <property type="match status" value="1"/>
</dbReference>
<feature type="domain" description="Glycosyl hydrolase family 13 catalytic" evidence="4">
    <location>
        <begin position="22"/>
        <end position="400"/>
    </location>
</feature>
<evidence type="ECO:0000256" key="2">
    <source>
        <dbReference type="ARBA" id="ARBA00022801"/>
    </source>
</evidence>
<protein>
    <submittedName>
        <fullName evidence="5">Alpha-amylase</fullName>
    </submittedName>
</protein>
<sequence>MTETDPRTLPGPSWWRTGVIYQVYPRSFQDSDGDGVGDLAGIRARLDHLLWLGVDALWISPFYPSPMADFGYDVSDYCDVDPIFGTLADFDALVADAHGKGLRIILDFVPNHTSDQHPWFQQSRRAPADPRRDWYIWRDPGPDGGPPNNWISNFGGSAWTWDETAGQYYYHAFLAQQPDLNWRNPQVRQAMLDAMRFWLDRGVDGFRVDVMWHLIKDDLFRDDPPNPAWREGDPDIRRILQLHSTDRPEVHEVVRAMRRTVDTYGDRLLIGEIYLPLERLMAYYGEDLQGAHLPFNFQLIKSAWNAPTIAGLIREYEAALPEGGWPNWVLGNHDQKRIASRVGSAQARVAAMLLLTLRGTPTLYYGDEIGMQDGQIPTDRLRDPWALNEPGLGVGRDPQRTPMQWCDAGGAGFTSGDPWLPLPRDLAGRTVAAQRDDPGSLLRLYRDLLALRRSMPALTLGSLRLLEAKGELLAYERLAQGQRLLVALNLGADPVQLVLPAASPAVRPRFSTDPARPLAGPAAERDQVRLAGNEGLILECLDA</sequence>
<evidence type="ECO:0000256" key="1">
    <source>
        <dbReference type="ARBA" id="ARBA00008061"/>
    </source>
</evidence>
<proteinExistence type="inferred from homology"/>
<evidence type="ECO:0000313" key="5">
    <source>
        <dbReference type="EMBL" id="RDW13657.1"/>
    </source>
</evidence>
<dbReference type="Gene3D" id="2.60.40.1180">
    <property type="entry name" value="Golgi alpha-mannosidase II"/>
    <property type="match status" value="1"/>
</dbReference>
<dbReference type="SUPFAM" id="SSF51445">
    <property type="entry name" value="(Trans)glycosidases"/>
    <property type="match status" value="1"/>
</dbReference>
<dbReference type="InterPro" id="IPR045857">
    <property type="entry name" value="O16G_dom_2"/>
</dbReference>
<gene>
    <name evidence="5" type="ORF">DIE28_06985</name>
</gene>
<dbReference type="Pfam" id="PF00128">
    <property type="entry name" value="Alpha-amylase"/>
    <property type="match status" value="1"/>
</dbReference>
<organism evidence="5 6">
    <name type="scientific">Paracoccus thiocyanatus</name>
    <dbReference type="NCBI Taxonomy" id="34006"/>
    <lineage>
        <taxon>Bacteria</taxon>
        <taxon>Pseudomonadati</taxon>
        <taxon>Pseudomonadota</taxon>
        <taxon>Alphaproteobacteria</taxon>
        <taxon>Rhodobacterales</taxon>
        <taxon>Paracoccaceae</taxon>
        <taxon>Paracoccus</taxon>
    </lineage>
</organism>
<evidence type="ECO:0000259" key="4">
    <source>
        <dbReference type="SMART" id="SM00642"/>
    </source>
</evidence>
<dbReference type="InterPro" id="IPR006047">
    <property type="entry name" value="GH13_cat_dom"/>
</dbReference>
<dbReference type="PANTHER" id="PTHR10357:SF179">
    <property type="entry name" value="NEUTRAL AND BASIC AMINO ACID TRANSPORT PROTEIN RBAT"/>
    <property type="match status" value="1"/>
</dbReference>
<dbReference type="Proteomes" id="UP000256679">
    <property type="component" value="Unassembled WGS sequence"/>
</dbReference>
<dbReference type="GO" id="GO:0009313">
    <property type="term" value="P:oligosaccharide catabolic process"/>
    <property type="evidence" value="ECO:0007669"/>
    <property type="project" value="TreeGrafter"/>
</dbReference>
<dbReference type="Gene3D" id="3.90.400.10">
    <property type="entry name" value="Oligo-1,6-glucosidase, Domain 2"/>
    <property type="match status" value="1"/>
</dbReference>
<name>A0A3D8PDW5_9RHOB</name>
<comment type="similarity">
    <text evidence="1">Belongs to the glycosyl hydrolase 13 family.</text>
</comment>
<dbReference type="SMART" id="SM00642">
    <property type="entry name" value="Aamy"/>
    <property type="match status" value="1"/>
</dbReference>
<keyword evidence="2" id="KW-0378">Hydrolase</keyword>
<dbReference type="EMBL" id="QFCQ01000027">
    <property type="protein sequence ID" value="RDW13657.1"/>
    <property type="molecule type" value="Genomic_DNA"/>
</dbReference>